<dbReference type="InterPro" id="IPR001789">
    <property type="entry name" value="Sig_transdc_resp-reg_receiver"/>
</dbReference>
<dbReference type="OrthoDB" id="272828at2"/>
<dbReference type="PANTHER" id="PTHR44591:SF3">
    <property type="entry name" value="RESPONSE REGULATORY DOMAIN-CONTAINING PROTEIN"/>
    <property type="match status" value="1"/>
</dbReference>
<dbReference type="SUPFAM" id="SSF52172">
    <property type="entry name" value="CheY-like"/>
    <property type="match status" value="1"/>
</dbReference>
<dbReference type="Pfam" id="PF00072">
    <property type="entry name" value="Response_reg"/>
    <property type="match status" value="1"/>
</dbReference>
<proteinExistence type="predicted"/>
<dbReference type="SMART" id="SM00448">
    <property type="entry name" value="REC"/>
    <property type="match status" value="1"/>
</dbReference>
<evidence type="ECO:0000259" key="3">
    <source>
        <dbReference type="PROSITE" id="PS50110"/>
    </source>
</evidence>
<keyword evidence="1 2" id="KW-0597">Phosphoprotein</keyword>
<dbReference type="Proteomes" id="UP000319852">
    <property type="component" value="Chromosome"/>
</dbReference>
<dbReference type="RefSeq" id="WP_145060230.1">
    <property type="nucleotide sequence ID" value="NZ_CP036263.1"/>
</dbReference>
<dbReference type="GO" id="GO:0000160">
    <property type="term" value="P:phosphorelay signal transduction system"/>
    <property type="evidence" value="ECO:0007669"/>
    <property type="project" value="InterPro"/>
</dbReference>
<protein>
    <submittedName>
        <fullName evidence="4">Alkaline phosphatase synthesis transcriptional regulatory protein PhoP</fullName>
    </submittedName>
</protein>
<dbReference type="PROSITE" id="PS50110">
    <property type="entry name" value="RESPONSE_REGULATORY"/>
    <property type="match status" value="1"/>
</dbReference>
<organism evidence="4 5">
    <name type="scientific">Adhaeretor mobilis</name>
    <dbReference type="NCBI Taxonomy" id="1930276"/>
    <lineage>
        <taxon>Bacteria</taxon>
        <taxon>Pseudomonadati</taxon>
        <taxon>Planctomycetota</taxon>
        <taxon>Planctomycetia</taxon>
        <taxon>Pirellulales</taxon>
        <taxon>Lacipirellulaceae</taxon>
        <taxon>Adhaeretor</taxon>
    </lineage>
</organism>
<gene>
    <name evidence="4" type="primary">phoP_1</name>
    <name evidence="4" type="ORF">HG15A2_22300</name>
</gene>
<name>A0A517MVP0_9BACT</name>
<feature type="domain" description="Response regulatory" evidence="3">
    <location>
        <begin position="14"/>
        <end position="131"/>
    </location>
</feature>
<evidence type="ECO:0000256" key="1">
    <source>
        <dbReference type="ARBA" id="ARBA00022553"/>
    </source>
</evidence>
<feature type="modified residue" description="4-aspartylphosphate" evidence="2">
    <location>
        <position position="63"/>
    </location>
</feature>
<evidence type="ECO:0000256" key="2">
    <source>
        <dbReference type="PROSITE-ProRule" id="PRU00169"/>
    </source>
</evidence>
<keyword evidence="5" id="KW-1185">Reference proteome</keyword>
<accession>A0A517MVP0</accession>
<dbReference type="CDD" id="cd17574">
    <property type="entry name" value="REC_OmpR"/>
    <property type="match status" value="1"/>
</dbReference>
<dbReference type="PANTHER" id="PTHR44591">
    <property type="entry name" value="STRESS RESPONSE REGULATOR PROTEIN 1"/>
    <property type="match status" value="1"/>
</dbReference>
<dbReference type="Gene3D" id="3.40.50.2300">
    <property type="match status" value="1"/>
</dbReference>
<dbReference type="InterPro" id="IPR050595">
    <property type="entry name" value="Bact_response_regulator"/>
</dbReference>
<dbReference type="InterPro" id="IPR011006">
    <property type="entry name" value="CheY-like_superfamily"/>
</dbReference>
<evidence type="ECO:0000313" key="4">
    <source>
        <dbReference type="EMBL" id="QDS98942.1"/>
    </source>
</evidence>
<reference evidence="4 5" key="1">
    <citation type="submission" date="2019-02" db="EMBL/GenBank/DDBJ databases">
        <title>Deep-cultivation of Planctomycetes and their phenomic and genomic characterization uncovers novel biology.</title>
        <authorList>
            <person name="Wiegand S."/>
            <person name="Jogler M."/>
            <person name="Boedeker C."/>
            <person name="Pinto D."/>
            <person name="Vollmers J."/>
            <person name="Rivas-Marin E."/>
            <person name="Kohn T."/>
            <person name="Peeters S.H."/>
            <person name="Heuer A."/>
            <person name="Rast P."/>
            <person name="Oberbeckmann S."/>
            <person name="Bunk B."/>
            <person name="Jeske O."/>
            <person name="Meyerdierks A."/>
            <person name="Storesund J.E."/>
            <person name="Kallscheuer N."/>
            <person name="Luecker S."/>
            <person name="Lage O.M."/>
            <person name="Pohl T."/>
            <person name="Merkel B.J."/>
            <person name="Hornburger P."/>
            <person name="Mueller R.-W."/>
            <person name="Bruemmer F."/>
            <person name="Labrenz M."/>
            <person name="Spormann A.M."/>
            <person name="Op den Camp H."/>
            <person name="Overmann J."/>
            <person name="Amann R."/>
            <person name="Jetten M.S.M."/>
            <person name="Mascher T."/>
            <person name="Medema M.H."/>
            <person name="Devos D.P."/>
            <person name="Kaster A.-K."/>
            <person name="Ovreas L."/>
            <person name="Rohde M."/>
            <person name="Galperin M.Y."/>
            <person name="Jogler C."/>
        </authorList>
    </citation>
    <scope>NUCLEOTIDE SEQUENCE [LARGE SCALE GENOMIC DNA]</scope>
    <source>
        <strain evidence="4 5">HG15A2</strain>
    </source>
</reference>
<sequence>MSTEESTFDTSRRRLLIVDDNVALVRVTQFAFDRAGFATQTAVNGADALELARQEVFDLVITDQQMPVMSGTELCANLRLLDNYRDTPIVMLTAKGLEMEIERLREEFAVQALFPKPFSPSAVVSAVEKMLAVAV</sequence>
<dbReference type="EMBL" id="CP036263">
    <property type="protein sequence ID" value="QDS98942.1"/>
    <property type="molecule type" value="Genomic_DNA"/>
</dbReference>
<dbReference type="AlphaFoldDB" id="A0A517MVP0"/>
<dbReference type="KEGG" id="amob:HG15A2_22300"/>
<evidence type="ECO:0000313" key="5">
    <source>
        <dbReference type="Proteomes" id="UP000319852"/>
    </source>
</evidence>